<dbReference type="EMBL" id="QFNN01000006">
    <property type="protein sequence ID" value="PZO91636.1"/>
    <property type="molecule type" value="Genomic_DNA"/>
</dbReference>
<name>A0A2W5AEI0_9SPHN</name>
<feature type="compositionally biased region" description="Pro residues" evidence="11">
    <location>
        <begin position="68"/>
        <end position="78"/>
    </location>
</feature>
<keyword evidence="3 10" id="KW-0813">Transport</keyword>
<protein>
    <recommendedName>
        <fullName evidence="10">Protein TonB</fullName>
    </recommendedName>
</protein>
<evidence type="ECO:0000313" key="13">
    <source>
        <dbReference type="EMBL" id="PZO91636.1"/>
    </source>
</evidence>
<dbReference type="PANTHER" id="PTHR33446">
    <property type="entry name" value="PROTEIN TONB-RELATED"/>
    <property type="match status" value="1"/>
</dbReference>
<dbReference type="Pfam" id="PF03544">
    <property type="entry name" value="TonB_C"/>
    <property type="match status" value="1"/>
</dbReference>
<dbReference type="InterPro" id="IPR051045">
    <property type="entry name" value="TonB-dependent_transducer"/>
</dbReference>
<evidence type="ECO:0000256" key="5">
    <source>
        <dbReference type="ARBA" id="ARBA00022519"/>
    </source>
</evidence>
<feature type="transmembrane region" description="Helical" evidence="10">
    <location>
        <begin position="30"/>
        <end position="48"/>
    </location>
</feature>
<dbReference type="Proteomes" id="UP000249066">
    <property type="component" value="Unassembled WGS sequence"/>
</dbReference>
<keyword evidence="6 10" id="KW-0812">Transmembrane</keyword>
<evidence type="ECO:0000256" key="7">
    <source>
        <dbReference type="ARBA" id="ARBA00022927"/>
    </source>
</evidence>
<keyword evidence="7 10" id="KW-0653">Protein transport</keyword>
<dbReference type="GO" id="GO:0098797">
    <property type="term" value="C:plasma membrane protein complex"/>
    <property type="evidence" value="ECO:0007669"/>
    <property type="project" value="TreeGrafter"/>
</dbReference>
<keyword evidence="8 10" id="KW-1133">Transmembrane helix</keyword>
<keyword evidence="10" id="KW-0735">Signal-anchor</keyword>
<organism evidence="13 14">
    <name type="scientific">Sphingomonas sanxanigenens</name>
    <dbReference type="NCBI Taxonomy" id="397260"/>
    <lineage>
        <taxon>Bacteria</taxon>
        <taxon>Pseudomonadati</taxon>
        <taxon>Pseudomonadota</taxon>
        <taxon>Alphaproteobacteria</taxon>
        <taxon>Sphingomonadales</taxon>
        <taxon>Sphingomonadaceae</taxon>
        <taxon>Sphingomonas</taxon>
    </lineage>
</organism>
<comment type="caution">
    <text evidence="13">The sequence shown here is derived from an EMBL/GenBank/DDBJ whole genome shotgun (WGS) entry which is preliminary data.</text>
</comment>
<feature type="region of interest" description="Disordered" evidence="11">
    <location>
        <begin position="63"/>
        <end position="101"/>
    </location>
</feature>
<gene>
    <name evidence="13" type="ORF">DI623_02340</name>
</gene>
<dbReference type="PROSITE" id="PS52015">
    <property type="entry name" value="TONB_CTD"/>
    <property type="match status" value="1"/>
</dbReference>
<evidence type="ECO:0000256" key="10">
    <source>
        <dbReference type="RuleBase" id="RU362123"/>
    </source>
</evidence>
<dbReference type="GO" id="GO:0030288">
    <property type="term" value="C:outer membrane-bounded periplasmic space"/>
    <property type="evidence" value="ECO:0007669"/>
    <property type="project" value="InterPro"/>
</dbReference>
<keyword evidence="4 10" id="KW-1003">Cell membrane</keyword>
<dbReference type="PRINTS" id="PR01374">
    <property type="entry name" value="TONBPROTEIN"/>
</dbReference>
<evidence type="ECO:0000256" key="1">
    <source>
        <dbReference type="ARBA" id="ARBA00004383"/>
    </source>
</evidence>
<dbReference type="NCBIfam" id="TIGR01352">
    <property type="entry name" value="tonB_Cterm"/>
    <property type="match status" value="1"/>
</dbReference>
<evidence type="ECO:0000256" key="6">
    <source>
        <dbReference type="ARBA" id="ARBA00022692"/>
    </source>
</evidence>
<feature type="compositionally biased region" description="Basic and acidic residues" evidence="11">
    <location>
        <begin position="81"/>
        <end position="92"/>
    </location>
</feature>
<evidence type="ECO:0000259" key="12">
    <source>
        <dbReference type="PROSITE" id="PS52015"/>
    </source>
</evidence>
<evidence type="ECO:0000313" key="14">
    <source>
        <dbReference type="Proteomes" id="UP000249066"/>
    </source>
</evidence>
<dbReference type="GO" id="GO:0015031">
    <property type="term" value="P:protein transport"/>
    <property type="evidence" value="ECO:0007669"/>
    <property type="project" value="UniProtKB-UniRule"/>
</dbReference>
<dbReference type="SUPFAM" id="SSF74653">
    <property type="entry name" value="TolA/TonB C-terminal domain"/>
    <property type="match status" value="1"/>
</dbReference>
<proteinExistence type="inferred from homology"/>
<evidence type="ECO:0000256" key="8">
    <source>
        <dbReference type="ARBA" id="ARBA00022989"/>
    </source>
</evidence>
<dbReference type="AlphaFoldDB" id="A0A2W5AEI0"/>
<evidence type="ECO:0000256" key="2">
    <source>
        <dbReference type="ARBA" id="ARBA00006555"/>
    </source>
</evidence>
<dbReference type="InterPro" id="IPR006260">
    <property type="entry name" value="TonB/TolA_C"/>
</dbReference>
<comment type="subcellular location">
    <subcellularLocation>
        <location evidence="1 10">Cell inner membrane</location>
        <topology evidence="1 10">Single-pass membrane protein</topology>
        <orientation evidence="1 10">Periplasmic side</orientation>
    </subcellularLocation>
</comment>
<dbReference type="GO" id="GO:0015891">
    <property type="term" value="P:siderophore transport"/>
    <property type="evidence" value="ECO:0007669"/>
    <property type="project" value="InterPro"/>
</dbReference>
<dbReference type="GO" id="GO:0055085">
    <property type="term" value="P:transmembrane transport"/>
    <property type="evidence" value="ECO:0007669"/>
    <property type="project" value="InterPro"/>
</dbReference>
<evidence type="ECO:0000256" key="3">
    <source>
        <dbReference type="ARBA" id="ARBA00022448"/>
    </source>
</evidence>
<keyword evidence="9 10" id="KW-0472">Membrane</keyword>
<dbReference type="InterPro" id="IPR037682">
    <property type="entry name" value="TonB_C"/>
</dbReference>
<dbReference type="Gene3D" id="3.30.1150.10">
    <property type="match status" value="1"/>
</dbReference>
<dbReference type="PANTHER" id="PTHR33446:SF2">
    <property type="entry name" value="PROTEIN TONB"/>
    <property type="match status" value="1"/>
</dbReference>
<sequence>MVAAFRGAAWMEGTMQREGYAQRKSLSPTALTATIAIHAAGLAAILLIRGDYVPSLKPAIFTTIPILSDPPPPPPTNVDPPKSRGRVERPVDQPKPVQPTRTDSAEIIIRPVDPILPSGGGADPVIEATRIDPPAPVLVDPSPDPRFAGAFQPPYPPAMQRMGREGKVVVRVLIGSDGRVKSANIVASDDEAFSSVTLQQALSRWRFRPATRDGAPVEGWKTLTVRFEMKA</sequence>
<keyword evidence="5 10" id="KW-0997">Cell inner membrane</keyword>
<comment type="similarity">
    <text evidence="2 10">Belongs to the TonB family.</text>
</comment>
<reference evidence="13 14" key="1">
    <citation type="submission" date="2017-08" db="EMBL/GenBank/DDBJ databases">
        <title>Infants hospitalized years apart are colonized by the same room-sourced microbial strains.</title>
        <authorList>
            <person name="Brooks B."/>
            <person name="Olm M.R."/>
            <person name="Firek B.A."/>
            <person name="Baker R."/>
            <person name="Thomas B.C."/>
            <person name="Morowitz M.J."/>
            <person name="Banfield J.F."/>
        </authorList>
    </citation>
    <scope>NUCLEOTIDE SEQUENCE [LARGE SCALE GENOMIC DNA]</scope>
    <source>
        <strain evidence="13">S2_018_000_R2_101</strain>
    </source>
</reference>
<feature type="domain" description="TonB C-terminal" evidence="12">
    <location>
        <begin position="140"/>
        <end position="231"/>
    </location>
</feature>
<dbReference type="GO" id="GO:0031992">
    <property type="term" value="F:energy transducer activity"/>
    <property type="evidence" value="ECO:0007669"/>
    <property type="project" value="InterPro"/>
</dbReference>
<evidence type="ECO:0000256" key="4">
    <source>
        <dbReference type="ARBA" id="ARBA00022475"/>
    </source>
</evidence>
<accession>A0A2W5AEI0</accession>
<comment type="function">
    <text evidence="10">Interacts with outer membrane receptor proteins that carry out high-affinity binding and energy dependent uptake into the periplasmic space of specific substrates. It could act to transduce energy from the cytoplasmic membrane to specific energy-requiring processes in the outer membrane, resulting in the release into the periplasm of ligands bound by these outer membrane proteins.</text>
</comment>
<dbReference type="InterPro" id="IPR003538">
    <property type="entry name" value="TonB"/>
</dbReference>
<evidence type="ECO:0000256" key="9">
    <source>
        <dbReference type="ARBA" id="ARBA00023136"/>
    </source>
</evidence>
<evidence type="ECO:0000256" key="11">
    <source>
        <dbReference type="SAM" id="MobiDB-lite"/>
    </source>
</evidence>